<comment type="caution">
    <text evidence="2">The sequence shown here is derived from an EMBL/GenBank/DDBJ whole genome shotgun (WGS) entry which is preliminary data.</text>
</comment>
<evidence type="ECO:0000313" key="3">
    <source>
        <dbReference type="Proteomes" id="UP000886653"/>
    </source>
</evidence>
<gene>
    <name evidence="2" type="ORF">CROQUDRAFT_19689</name>
</gene>
<feature type="non-terminal residue" evidence="2">
    <location>
        <position position="1"/>
    </location>
</feature>
<dbReference type="InterPro" id="IPR046496">
    <property type="entry name" value="DUF6589"/>
</dbReference>
<dbReference type="Pfam" id="PF20231">
    <property type="entry name" value="DUF6589"/>
    <property type="match status" value="1"/>
</dbReference>
<organism evidence="2 3">
    <name type="scientific">Cronartium quercuum f. sp. fusiforme G11</name>
    <dbReference type="NCBI Taxonomy" id="708437"/>
    <lineage>
        <taxon>Eukaryota</taxon>
        <taxon>Fungi</taxon>
        <taxon>Dikarya</taxon>
        <taxon>Basidiomycota</taxon>
        <taxon>Pucciniomycotina</taxon>
        <taxon>Pucciniomycetes</taxon>
        <taxon>Pucciniales</taxon>
        <taxon>Coleosporiaceae</taxon>
        <taxon>Cronartium</taxon>
    </lineage>
</organism>
<sequence>LYNLQLSLCDFATMVEADQSMRTGDIGQRMAMWMKWAILVQGIKKLLAYTIHTLVWGVVAQGLKPTLVTHVHSIQVTDPCHDDHWITKDFYLEAQNYWIKYLYKNSGTNLDRLLESFSLNIPL</sequence>
<dbReference type="Proteomes" id="UP000886653">
    <property type="component" value="Unassembled WGS sequence"/>
</dbReference>
<dbReference type="OrthoDB" id="2506434at2759"/>
<evidence type="ECO:0000313" key="2">
    <source>
        <dbReference type="EMBL" id="KAG0145998.1"/>
    </source>
</evidence>
<accession>A0A9P6NL25</accession>
<dbReference type="EMBL" id="MU167267">
    <property type="protein sequence ID" value="KAG0145998.1"/>
    <property type="molecule type" value="Genomic_DNA"/>
</dbReference>
<proteinExistence type="predicted"/>
<protein>
    <recommendedName>
        <fullName evidence="1">DUF6589 domain-containing protein</fullName>
    </recommendedName>
</protein>
<feature type="domain" description="DUF6589" evidence="1">
    <location>
        <begin position="2"/>
        <end position="122"/>
    </location>
</feature>
<dbReference type="AlphaFoldDB" id="A0A9P6NL25"/>
<keyword evidence="3" id="KW-1185">Reference proteome</keyword>
<name>A0A9P6NL25_9BASI</name>
<evidence type="ECO:0000259" key="1">
    <source>
        <dbReference type="Pfam" id="PF20231"/>
    </source>
</evidence>
<feature type="non-terminal residue" evidence="2">
    <location>
        <position position="123"/>
    </location>
</feature>
<reference evidence="2" key="1">
    <citation type="submission" date="2013-11" db="EMBL/GenBank/DDBJ databases">
        <title>Genome sequence of the fusiform rust pathogen reveals effectors for host alternation and coevolution with pine.</title>
        <authorList>
            <consortium name="DOE Joint Genome Institute"/>
            <person name="Smith K."/>
            <person name="Pendleton A."/>
            <person name="Kubisiak T."/>
            <person name="Anderson C."/>
            <person name="Salamov A."/>
            <person name="Aerts A."/>
            <person name="Riley R."/>
            <person name="Clum A."/>
            <person name="Lindquist E."/>
            <person name="Ence D."/>
            <person name="Campbell M."/>
            <person name="Kronenberg Z."/>
            <person name="Feau N."/>
            <person name="Dhillon B."/>
            <person name="Hamelin R."/>
            <person name="Burleigh J."/>
            <person name="Smith J."/>
            <person name="Yandell M."/>
            <person name="Nelson C."/>
            <person name="Grigoriev I."/>
            <person name="Davis J."/>
        </authorList>
    </citation>
    <scope>NUCLEOTIDE SEQUENCE</scope>
    <source>
        <strain evidence="2">G11</strain>
    </source>
</reference>